<gene>
    <name evidence="2" type="ORF">Q5716_14625</name>
</gene>
<dbReference type="RefSeq" id="WP_305003891.1">
    <property type="nucleotide sequence ID" value="NZ_JAUQUB010000005.1"/>
</dbReference>
<dbReference type="SUPFAM" id="SSF51182">
    <property type="entry name" value="RmlC-like cupins"/>
    <property type="match status" value="1"/>
</dbReference>
<dbReference type="InterPro" id="IPR014710">
    <property type="entry name" value="RmlC-like_jellyroll"/>
</dbReference>
<sequence>MSPAPAVPVPHGRRPTPRPRYSEPRLIRRSDAVAHVWGDDEAGYVTDRVLSSTDQLHALEFDLAPGGGFRHSAMNQTVFGADVLYFVLEGELLLTNPESGEVVRAEQGTGRLFHRGTWHNGFSASAQHPVRVLEFFSPPPSRGTASDFAKRQPALTTAVYRDERWEGRWPEARAERDAATSFHRVSAADGLLSFRDSSPAHLVATLVSTPYLHVVEGTVQPGHVEEFRVVDRESVLTVLDGELWVDVWSDSIGFQATNVLHPGDSMFLPIGCSERLLVRSATPARYLRGAGEVPDGWTP</sequence>
<evidence type="ECO:0000313" key="2">
    <source>
        <dbReference type="EMBL" id="MDO7883465.1"/>
    </source>
</evidence>
<protein>
    <recommendedName>
        <fullName evidence="4">Cupin domain-containing protein</fullName>
    </recommendedName>
</protein>
<reference evidence="2 3" key="1">
    <citation type="submission" date="2023-07" db="EMBL/GenBank/DDBJ databases">
        <title>Protaetiibacter sp. nov WY-16 isolated from soil.</title>
        <authorList>
            <person name="Liu B."/>
            <person name="Wan Y."/>
        </authorList>
    </citation>
    <scope>NUCLEOTIDE SEQUENCE [LARGE SCALE GENOMIC DNA]</scope>
    <source>
        <strain evidence="2 3">WY-16</strain>
    </source>
</reference>
<keyword evidence="3" id="KW-1185">Reference proteome</keyword>
<dbReference type="EMBL" id="JAUQUB010000005">
    <property type="protein sequence ID" value="MDO7883465.1"/>
    <property type="molecule type" value="Genomic_DNA"/>
</dbReference>
<dbReference type="InterPro" id="IPR011051">
    <property type="entry name" value="RmlC_Cupin_sf"/>
</dbReference>
<evidence type="ECO:0000256" key="1">
    <source>
        <dbReference type="SAM" id="MobiDB-lite"/>
    </source>
</evidence>
<accession>A0ABT9BVP3</accession>
<comment type="caution">
    <text evidence="2">The sequence shown here is derived from an EMBL/GenBank/DDBJ whole genome shotgun (WGS) entry which is preliminary data.</text>
</comment>
<evidence type="ECO:0008006" key="4">
    <source>
        <dbReference type="Google" id="ProtNLM"/>
    </source>
</evidence>
<name>A0ABT9BVP3_9MICO</name>
<dbReference type="Gene3D" id="2.60.120.10">
    <property type="entry name" value="Jelly Rolls"/>
    <property type="match status" value="2"/>
</dbReference>
<evidence type="ECO:0000313" key="3">
    <source>
        <dbReference type="Proteomes" id="UP001241072"/>
    </source>
</evidence>
<organism evidence="2 3">
    <name type="scientific">Antiquaquibacter soli</name>
    <dbReference type="NCBI Taxonomy" id="3064523"/>
    <lineage>
        <taxon>Bacteria</taxon>
        <taxon>Bacillati</taxon>
        <taxon>Actinomycetota</taxon>
        <taxon>Actinomycetes</taxon>
        <taxon>Micrococcales</taxon>
        <taxon>Microbacteriaceae</taxon>
        <taxon>Antiquaquibacter</taxon>
    </lineage>
</organism>
<feature type="region of interest" description="Disordered" evidence="1">
    <location>
        <begin position="1"/>
        <end position="23"/>
    </location>
</feature>
<dbReference type="Proteomes" id="UP001241072">
    <property type="component" value="Unassembled WGS sequence"/>
</dbReference>
<proteinExistence type="predicted"/>